<dbReference type="EMBL" id="JANAWD010000760">
    <property type="protein sequence ID" value="KAJ3476051.1"/>
    <property type="molecule type" value="Genomic_DNA"/>
</dbReference>
<dbReference type="InterPro" id="IPR001128">
    <property type="entry name" value="Cyt_P450"/>
</dbReference>
<evidence type="ECO:0000256" key="2">
    <source>
        <dbReference type="ARBA" id="ARBA00004167"/>
    </source>
</evidence>
<evidence type="ECO:0000256" key="7">
    <source>
        <dbReference type="ARBA" id="ARBA00022723"/>
    </source>
</evidence>
<protein>
    <recommendedName>
        <fullName evidence="15">Cytochrome P450</fullName>
    </recommendedName>
</protein>
<dbReference type="PANTHER" id="PTHR46300:SF7">
    <property type="entry name" value="P450, PUTATIVE (EUROFUNG)-RELATED"/>
    <property type="match status" value="1"/>
</dbReference>
<evidence type="ECO:0000313" key="14">
    <source>
        <dbReference type="Proteomes" id="UP001212997"/>
    </source>
</evidence>
<keyword evidence="10" id="KW-0408">Iron</keyword>
<keyword evidence="7" id="KW-0479">Metal-binding</keyword>
<keyword evidence="11" id="KW-0503">Monooxygenase</keyword>
<dbReference type="Pfam" id="PF00067">
    <property type="entry name" value="p450"/>
    <property type="match status" value="1"/>
</dbReference>
<comment type="cofactor">
    <cofactor evidence="1">
        <name>heme</name>
        <dbReference type="ChEBI" id="CHEBI:30413"/>
    </cofactor>
</comment>
<comment type="similarity">
    <text evidence="4">Belongs to the cytochrome P450 family.</text>
</comment>
<evidence type="ECO:0000256" key="1">
    <source>
        <dbReference type="ARBA" id="ARBA00001971"/>
    </source>
</evidence>
<name>A0AAD5Y953_9APHY</name>
<dbReference type="GO" id="GO:0016020">
    <property type="term" value="C:membrane"/>
    <property type="evidence" value="ECO:0007669"/>
    <property type="project" value="UniProtKB-SubCell"/>
</dbReference>
<keyword evidence="8" id="KW-1133">Transmembrane helix</keyword>
<proteinExistence type="inferred from homology"/>
<dbReference type="InterPro" id="IPR050364">
    <property type="entry name" value="Cytochrome_P450_fung"/>
</dbReference>
<evidence type="ECO:0000256" key="10">
    <source>
        <dbReference type="ARBA" id="ARBA00023004"/>
    </source>
</evidence>
<evidence type="ECO:0008006" key="15">
    <source>
        <dbReference type="Google" id="ProtNLM"/>
    </source>
</evidence>
<dbReference type="GO" id="GO:0020037">
    <property type="term" value="F:heme binding"/>
    <property type="evidence" value="ECO:0007669"/>
    <property type="project" value="InterPro"/>
</dbReference>
<evidence type="ECO:0000256" key="3">
    <source>
        <dbReference type="ARBA" id="ARBA00005179"/>
    </source>
</evidence>
<accession>A0AAD5Y953</accession>
<dbReference type="GO" id="GO:0016705">
    <property type="term" value="F:oxidoreductase activity, acting on paired donors, with incorporation or reduction of molecular oxygen"/>
    <property type="evidence" value="ECO:0007669"/>
    <property type="project" value="InterPro"/>
</dbReference>
<dbReference type="InterPro" id="IPR002401">
    <property type="entry name" value="Cyt_P450_E_grp-I"/>
</dbReference>
<dbReference type="PRINTS" id="PR00463">
    <property type="entry name" value="EP450I"/>
</dbReference>
<dbReference type="GO" id="GO:0004497">
    <property type="term" value="F:monooxygenase activity"/>
    <property type="evidence" value="ECO:0007669"/>
    <property type="project" value="UniProtKB-KW"/>
</dbReference>
<comment type="subcellular location">
    <subcellularLocation>
        <location evidence="2">Membrane</location>
        <topology evidence="2">Single-pass membrane protein</topology>
    </subcellularLocation>
</comment>
<dbReference type="GO" id="GO:0005506">
    <property type="term" value="F:iron ion binding"/>
    <property type="evidence" value="ECO:0007669"/>
    <property type="project" value="InterPro"/>
</dbReference>
<dbReference type="Gene3D" id="1.10.630.10">
    <property type="entry name" value="Cytochrome P450"/>
    <property type="match status" value="1"/>
</dbReference>
<sequence>MGWIDVFPFTPYGKSFQESRKVFQRQVTRQGSAMFQGAQILSGLLMTTFWLYHSFAASVAMEIAYGHQVSDREDNDPYLRIADQMNDMVAGLGPQGSNPVDLFPQREVLVLLRLTPSDPQVPIFNSAMRYGFDEVRQQMAFGTAKPSFLSRNLEVLNTEGKGDNEEDLRRLMTTSMTLYIAGGETTTGSLHALILALLLNPEAQKKAQEEIDAVVGPSKLPNFSDRDSLPYVQCVVNEILRWHPVLPLG</sequence>
<reference evidence="13" key="1">
    <citation type="submission" date="2022-07" db="EMBL/GenBank/DDBJ databases">
        <title>Genome Sequence of Physisporinus lineatus.</title>
        <authorList>
            <person name="Buettner E."/>
        </authorList>
    </citation>
    <scope>NUCLEOTIDE SEQUENCE</scope>
    <source>
        <strain evidence="13">VT162</strain>
    </source>
</reference>
<evidence type="ECO:0000256" key="5">
    <source>
        <dbReference type="ARBA" id="ARBA00022617"/>
    </source>
</evidence>
<keyword evidence="5" id="KW-0349">Heme</keyword>
<comment type="caution">
    <text evidence="13">The sequence shown here is derived from an EMBL/GenBank/DDBJ whole genome shotgun (WGS) entry which is preliminary data.</text>
</comment>
<dbReference type="InterPro" id="IPR036396">
    <property type="entry name" value="Cyt_P450_sf"/>
</dbReference>
<dbReference type="PRINTS" id="PR00385">
    <property type="entry name" value="P450"/>
</dbReference>
<gene>
    <name evidence="13" type="ORF">NLI96_g11426</name>
</gene>
<evidence type="ECO:0000313" key="13">
    <source>
        <dbReference type="EMBL" id="KAJ3476051.1"/>
    </source>
</evidence>
<dbReference type="PANTHER" id="PTHR46300">
    <property type="entry name" value="P450, PUTATIVE (EUROFUNG)-RELATED-RELATED"/>
    <property type="match status" value="1"/>
</dbReference>
<keyword evidence="9" id="KW-0560">Oxidoreductase</keyword>
<evidence type="ECO:0000256" key="9">
    <source>
        <dbReference type="ARBA" id="ARBA00023002"/>
    </source>
</evidence>
<organism evidence="13 14">
    <name type="scientific">Meripilus lineatus</name>
    <dbReference type="NCBI Taxonomy" id="2056292"/>
    <lineage>
        <taxon>Eukaryota</taxon>
        <taxon>Fungi</taxon>
        <taxon>Dikarya</taxon>
        <taxon>Basidiomycota</taxon>
        <taxon>Agaricomycotina</taxon>
        <taxon>Agaricomycetes</taxon>
        <taxon>Polyporales</taxon>
        <taxon>Meripilaceae</taxon>
        <taxon>Meripilus</taxon>
    </lineage>
</organism>
<evidence type="ECO:0000256" key="12">
    <source>
        <dbReference type="ARBA" id="ARBA00023136"/>
    </source>
</evidence>
<comment type="pathway">
    <text evidence="3">Secondary metabolite biosynthesis.</text>
</comment>
<dbReference type="Proteomes" id="UP001212997">
    <property type="component" value="Unassembled WGS sequence"/>
</dbReference>
<keyword evidence="12" id="KW-0472">Membrane</keyword>
<evidence type="ECO:0000256" key="8">
    <source>
        <dbReference type="ARBA" id="ARBA00022989"/>
    </source>
</evidence>
<evidence type="ECO:0000256" key="6">
    <source>
        <dbReference type="ARBA" id="ARBA00022692"/>
    </source>
</evidence>
<evidence type="ECO:0000256" key="4">
    <source>
        <dbReference type="ARBA" id="ARBA00010617"/>
    </source>
</evidence>
<dbReference type="SUPFAM" id="SSF48264">
    <property type="entry name" value="Cytochrome P450"/>
    <property type="match status" value="1"/>
</dbReference>
<dbReference type="AlphaFoldDB" id="A0AAD5Y953"/>
<keyword evidence="14" id="KW-1185">Reference proteome</keyword>
<keyword evidence="6" id="KW-0812">Transmembrane</keyword>
<evidence type="ECO:0000256" key="11">
    <source>
        <dbReference type="ARBA" id="ARBA00023033"/>
    </source>
</evidence>